<keyword evidence="2" id="KW-1185">Reference proteome</keyword>
<name>A0ACC0BTM7_CATRO</name>
<evidence type="ECO:0000313" key="1">
    <source>
        <dbReference type="EMBL" id="KAI5675996.1"/>
    </source>
</evidence>
<accession>A0ACC0BTM7</accession>
<proteinExistence type="predicted"/>
<sequence>MEIGNFSSHAKTFDNIPYNYYGGYEGANDTYNYCENSPYGYYKGYHDSYDDGDQSCDRTHLLVVQDLFHAALVFIAHDVEPWNICDSLRHANHCTFGLLEDNSYGFDGSLFSLLGDHCVKFQGEIVEHLQYVLSSLDPYVMDSIEHNLVEKPLLLVNGLIIKSFQKSLNFPLWIYL</sequence>
<evidence type="ECO:0000313" key="2">
    <source>
        <dbReference type="Proteomes" id="UP001060085"/>
    </source>
</evidence>
<dbReference type="EMBL" id="CM044702">
    <property type="protein sequence ID" value="KAI5675996.1"/>
    <property type="molecule type" value="Genomic_DNA"/>
</dbReference>
<comment type="caution">
    <text evidence="1">The sequence shown here is derived from an EMBL/GenBank/DDBJ whole genome shotgun (WGS) entry which is preliminary data.</text>
</comment>
<dbReference type="Proteomes" id="UP001060085">
    <property type="component" value="Linkage Group LG02"/>
</dbReference>
<organism evidence="1 2">
    <name type="scientific">Catharanthus roseus</name>
    <name type="common">Madagascar periwinkle</name>
    <name type="synonym">Vinca rosea</name>
    <dbReference type="NCBI Taxonomy" id="4058"/>
    <lineage>
        <taxon>Eukaryota</taxon>
        <taxon>Viridiplantae</taxon>
        <taxon>Streptophyta</taxon>
        <taxon>Embryophyta</taxon>
        <taxon>Tracheophyta</taxon>
        <taxon>Spermatophyta</taxon>
        <taxon>Magnoliopsida</taxon>
        <taxon>eudicotyledons</taxon>
        <taxon>Gunneridae</taxon>
        <taxon>Pentapetalae</taxon>
        <taxon>asterids</taxon>
        <taxon>lamiids</taxon>
        <taxon>Gentianales</taxon>
        <taxon>Apocynaceae</taxon>
        <taxon>Rauvolfioideae</taxon>
        <taxon>Vinceae</taxon>
        <taxon>Catharanthinae</taxon>
        <taxon>Catharanthus</taxon>
    </lineage>
</organism>
<protein>
    <submittedName>
        <fullName evidence="1">Uncharacterized protein</fullName>
    </submittedName>
</protein>
<reference evidence="2" key="1">
    <citation type="journal article" date="2023" name="Nat. Plants">
        <title>Single-cell RNA sequencing provides a high-resolution roadmap for understanding the multicellular compartmentation of specialized metabolism.</title>
        <authorList>
            <person name="Sun S."/>
            <person name="Shen X."/>
            <person name="Li Y."/>
            <person name="Li Y."/>
            <person name="Wang S."/>
            <person name="Li R."/>
            <person name="Zhang H."/>
            <person name="Shen G."/>
            <person name="Guo B."/>
            <person name="Wei J."/>
            <person name="Xu J."/>
            <person name="St-Pierre B."/>
            <person name="Chen S."/>
            <person name="Sun C."/>
        </authorList>
    </citation>
    <scope>NUCLEOTIDE SEQUENCE [LARGE SCALE GENOMIC DNA]</scope>
</reference>
<gene>
    <name evidence="1" type="ORF">M9H77_06946</name>
</gene>